<feature type="domain" description="PAC" evidence="3">
    <location>
        <begin position="113"/>
        <end position="165"/>
    </location>
</feature>
<dbReference type="CDD" id="cd01949">
    <property type="entry name" value="GGDEF"/>
    <property type="match status" value="1"/>
</dbReference>
<dbReference type="Gene3D" id="3.20.20.450">
    <property type="entry name" value="EAL domain"/>
    <property type="match status" value="1"/>
</dbReference>
<dbReference type="InterPro" id="IPR000160">
    <property type="entry name" value="GGDEF_dom"/>
</dbReference>
<evidence type="ECO:0000256" key="1">
    <source>
        <dbReference type="ARBA" id="ARBA00051114"/>
    </source>
</evidence>
<dbReference type="NCBIfam" id="TIGR00229">
    <property type="entry name" value="sensory_box"/>
    <property type="match status" value="3"/>
</dbReference>
<comment type="catalytic activity">
    <reaction evidence="1">
        <text>3',3'-c-di-GMP + H2O = 5'-phosphoguanylyl(3'-&gt;5')guanosine + H(+)</text>
        <dbReference type="Rhea" id="RHEA:24902"/>
        <dbReference type="ChEBI" id="CHEBI:15377"/>
        <dbReference type="ChEBI" id="CHEBI:15378"/>
        <dbReference type="ChEBI" id="CHEBI:58754"/>
        <dbReference type="ChEBI" id="CHEBI:58805"/>
        <dbReference type="EC" id="3.1.4.52"/>
    </reaction>
    <physiologicalReaction direction="left-to-right" evidence="1">
        <dbReference type="Rhea" id="RHEA:24903"/>
    </physiologicalReaction>
</comment>
<dbReference type="CDD" id="cd01948">
    <property type="entry name" value="EAL"/>
    <property type="match status" value="1"/>
</dbReference>
<dbReference type="FunFam" id="3.30.70.270:FF:000001">
    <property type="entry name" value="Diguanylate cyclase domain protein"/>
    <property type="match status" value="1"/>
</dbReference>
<dbReference type="GO" id="GO:0071732">
    <property type="term" value="P:cellular response to nitric oxide"/>
    <property type="evidence" value="ECO:0007669"/>
    <property type="project" value="UniProtKB-ARBA"/>
</dbReference>
<dbReference type="SMART" id="SM00267">
    <property type="entry name" value="GGDEF"/>
    <property type="match status" value="1"/>
</dbReference>
<evidence type="ECO:0000259" key="4">
    <source>
        <dbReference type="PROSITE" id="PS50883"/>
    </source>
</evidence>
<dbReference type="CDD" id="cd00130">
    <property type="entry name" value="PAS"/>
    <property type="match status" value="2"/>
</dbReference>
<dbReference type="SUPFAM" id="SSF55073">
    <property type="entry name" value="Nucleotide cyclase"/>
    <property type="match status" value="1"/>
</dbReference>
<dbReference type="SUPFAM" id="SSF55785">
    <property type="entry name" value="PYP-like sensor domain (PAS domain)"/>
    <property type="match status" value="2"/>
</dbReference>
<dbReference type="InterPro" id="IPR035919">
    <property type="entry name" value="EAL_sf"/>
</dbReference>
<dbReference type="InterPro" id="IPR035965">
    <property type="entry name" value="PAS-like_dom_sf"/>
</dbReference>
<dbReference type="SMART" id="SM00052">
    <property type="entry name" value="EAL"/>
    <property type="match status" value="1"/>
</dbReference>
<dbReference type="InterPro" id="IPR001610">
    <property type="entry name" value="PAC"/>
</dbReference>
<dbReference type="PANTHER" id="PTHR44757:SF2">
    <property type="entry name" value="BIOFILM ARCHITECTURE MAINTENANCE PROTEIN MBAA"/>
    <property type="match status" value="1"/>
</dbReference>
<dbReference type="InterPro" id="IPR000700">
    <property type="entry name" value="PAS-assoc_C"/>
</dbReference>
<dbReference type="AlphaFoldDB" id="A0A930BR39"/>
<reference evidence="6" key="1">
    <citation type="submission" date="2020-04" db="EMBL/GenBank/DDBJ databases">
        <title>Deep metagenomics examines the oral microbiome during advanced dental caries in children, revealing novel taxa and co-occurrences with host molecules.</title>
        <authorList>
            <person name="Baker J.L."/>
            <person name="Morton J.T."/>
            <person name="Dinis M."/>
            <person name="Alvarez R."/>
            <person name="Tran N.C."/>
            <person name="Knight R."/>
            <person name="Edlund A."/>
        </authorList>
    </citation>
    <scope>NUCLEOTIDE SEQUENCE</scope>
    <source>
        <strain evidence="6">JCVI_32_bin.24</strain>
    </source>
</reference>
<dbReference type="FunFam" id="3.20.20.450:FF:000001">
    <property type="entry name" value="Cyclic di-GMP phosphodiesterase yahA"/>
    <property type="match status" value="1"/>
</dbReference>
<name>A0A930BR39_9RHOO</name>
<proteinExistence type="predicted"/>
<evidence type="ECO:0000259" key="5">
    <source>
        <dbReference type="PROSITE" id="PS50887"/>
    </source>
</evidence>
<protein>
    <submittedName>
        <fullName evidence="6">EAL domain-containing protein</fullName>
    </submittedName>
</protein>
<dbReference type="InterPro" id="IPR000014">
    <property type="entry name" value="PAS"/>
</dbReference>
<dbReference type="PROSITE" id="PS50883">
    <property type="entry name" value="EAL"/>
    <property type="match status" value="1"/>
</dbReference>
<dbReference type="GO" id="GO:0006355">
    <property type="term" value="P:regulation of DNA-templated transcription"/>
    <property type="evidence" value="ECO:0007669"/>
    <property type="project" value="InterPro"/>
</dbReference>
<dbReference type="Gene3D" id="3.30.70.270">
    <property type="match status" value="1"/>
</dbReference>
<sequence length="733" mass="81110">MIHDSDPSSVCCLEQFRQPLAISPPVLCALQNGILENAGRAILVTDTAGRLVYFNPAAQRMLGYAWEEVVGRVTPLLFHLPDELAEKAHFLGVSGTADFSVLIAGLGPDCPAVEADWTYVRKDGSTVPVSLTISQMRDAAGAIQGYLAIASDISKRRKLEQDLRIAAIAFESQAAIMVTDAQQRILQVNDAFTRLTGYSAEEAIGRTPSLLKSGRQDAAFYAAMWRELNATGRWQGEIWNRRKNGESFPEWLTINRIRDASGQLTHYVSTFSDISDLKVAESEIHHLAFYDPLTAMPNRRLLLNRLEKACSASKRSGQYGALLIIDIDHFKTLNDTLGHAVGDRLLVEVASRLAGCIREGDTAARLGGDEFVVMLENLGQNAAAAGVKAEIVAENIRFALARPYLLSGDTEYFRSASIGISLFHEHDKTADVLLKQADIALYRAKDVGRNTIRFFDDAMQTALDERAALEAGLRRALARDEFLLYAQPLVDTESRVIGAEVLLRWQAAERGMVLPGDFIPLAEETGLIVPIGLWVLDQACAELQRWASDPQTARLYLAVNVSARQFRQPDFVMQVGDALARYEVDPGRLKLELTESLLLDNVEDVVEKMQALRRLGVRFSLDDFGTGFASLSYLKRFPFEQLKVDRSFIRDIMRNSDDAGIVRAIIAMGNTLRLNVVAEGVEDAEQHAYLARHGCTFFQGYLFGKPMPLADFRRMLSGNRDVLPPLAVGDQVS</sequence>
<dbReference type="SMART" id="SM00086">
    <property type="entry name" value="PAC"/>
    <property type="match status" value="2"/>
</dbReference>
<dbReference type="PANTHER" id="PTHR44757">
    <property type="entry name" value="DIGUANYLATE CYCLASE DGCP"/>
    <property type="match status" value="1"/>
</dbReference>
<evidence type="ECO:0000313" key="7">
    <source>
        <dbReference type="Proteomes" id="UP000718593"/>
    </source>
</evidence>
<dbReference type="Pfam" id="PF13426">
    <property type="entry name" value="PAS_9"/>
    <property type="match status" value="1"/>
</dbReference>
<feature type="domain" description="PAS" evidence="2">
    <location>
        <begin position="161"/>
        <end position="207"/>
    </location>
</feature>
<gene>
    <name evidence="6" type="ORF">HXL68_03975</name>
</gene>
<dbReference type="Proteomes" id="UP000718593">
    <property type="component" value="Unassembled WGS sequence"/>
</dbReference>
<dbReference type="PROSITE" id="PS50112">
    <property type="entry name" value="PAS"/>
    <property type="match status" value="2"/>
</dbReference>
<dbReference type="Pfam" id="PF00563">
    <property type="entry name" value="EAL"/>
    <property type="match status" value="1"/>
</dbReference>
<dbReference type="InterPro" id="IPR001633">
    <property type="entry name" value="EAL_dom"/>
</dbReference>
<evidence type="ECO:0000259" key="2">
    <source>
        <dbReference type="PROSITE" id="PS50112"/>
    </source>
</evidence>
<dbReference type="NCBIfam" id="TIGR00254">
    <property type="entry name" value="GGDEF"/>
    <property type="match status" value="1"/>
</dbReference>
<feature type="domain" description="GGDEF" evidence="5">
    <location>
        <begin position="318"/>
        <end position="457"/>
    </location>
</feature>
<dbReference type="InterPro" id="IPR029787">
    <property type="entry name" value="Nucleotide_cyclase"/>
</dbReference>
<dbReference type="SMART" id="SM00091">
    <property type="entry name" value="PAS"/>
    <property type="match status" value="2"/>
</dbReference>
<accession>A0A930BR39</accession>
<dbReference type="PROSITE" id="PS50887">
    <property type="entry name" value="GGDEF"/>
    <property type="match status" value="1"/>
</dbReference>
<dbReference type="Pfam" id="PF00990">
    <property type="entry name" value="GGDEF"/>
    <property type="match status" value="1"/>
</dbReference>
<feature type="domain" description="PAS" evidence="2">
    <location>
        <begin position="34"/>
        <end position="72"/>
    </location>
</feature>
<dbReference type="InterPro" id="IPR013767">
    <property type="entry name" value="PAS_fold"/>
</dbReference>
<dbReference type="SUPFAM" id="SSF141868">
    <property type="entry name" value="EAL domain-like"/>
    <property type="match status" value="1"/>
</dbReference>
<evidence type="ECO:0000313" key="6">
    <source>
        <dbReference type="EMBL" id="MBF1164182.1"/>
    </source>
</evidence>
<dbReference type="InterPro" id="IPR052155">
    <property type="entry name" value="Biofilm_reg_signaling"/>
</dbReference>
<dbReference type="GO" id="GO:0071111">
    <property type="term" value="F:cyclic-guanylate-specific phosphodiesterase activity"/>
    <property type="evidence" value="ECO:0007669"/>
    <property type="project" value="UniProtKB-EC"/>
</dbReference>
<dbReference type="InterPro" id="IPR043128">
    <property type="entry name" value="Rev_trsase/Diguanyl_cyclase"/>
</dbReference>
<dbReference type="EMBL" id="JABZMI010000045">
    <property type="protein sequence ID" value="MBF1164182.1"/>
    <property type="molecule type" value="Genomic_DNA"/>
</dbReference>
<feature type="domain" description="PAC" evidence="3">
    <location>
        <begin position="234"/>
        <end position="286"/>
    </location>
</feature>
<feature type="domain" description="EAL" evidence="4">
    <location>
        <begin position="466"/>
        <end position="720"/>
    </location>
</feature>
<comment type="caution">
    <text evidence="6">The sequence shown here is derived from an EMBL/GenBank/DDBJ whole genome shotgun (WGS) entry which is preliminary data.</text>
</comment>
<organism evidence="6 7">
    <name type="scientific">Dechloromonas agitata</name>
    <dbReference type="NCBI Taxonomy" id="73030"/>
    <lineage>
        <taxon>Bacteria</taxon>
        <taxon>Pseudomonadati</taxon>
        <taxon>Pseudomonadota</taxon>
        <taxon>Betaproteobacteria</taxon>
        <taxon>Rhodocyclales</taxon>
        <taxon>Azonexaceae</taxon>
        <taxon>Dechloromonas</taxon>
    </lineage>
</organism>
<dbReference type="Gene3D" id="3.30.450.20">
    <property type="entry name" value="PAS domain"/>
    <property type="match status" value="2"/>
</dbReference>
<dbReference type="Pfam" id="PF00989">
    <property type="entry name" value="PAS"/>
    <property type="match status" value="1"/>
</dbReference>
<dbReference type="PROSITE" id="PS50113">
    <property type="entry name" value="PAC"/>
    <property type="match status" value="2"/>
</dbReference>
<evidence type="ECO:0000259" key="3">
    <source>
        <dbReference type="PROSITE" id="PS50113"/>
    </source>
</evidence>